<feature type="compositionally biased region" description="Basic and acidic residues" evidence="1">
    <location>
        <begin position="196"/>
        <end position="206"/>
    </location>
</feature>
<dbReference type="EMBL" id="MU253768">
    <property type="protein sequence ID" value="KAG9247596.1"/>
    <property type="molecule type" value="Genomic_DNA"/>
</dbReference>
<evidence type="ECO:0000256" key="1">
    <source>
        <dbReference type="SAM" id="MobiDB-lite"/>
    </source>
</evidence>
<comment type="caution">
    <text evidence="2">The sequence shown here is derived from an EMBL/GenBank/DDBJ whole genome shotgun (WGS) entry which is preliminary data.</text>
</comment>
<dbReference type="AlphaFoldDB" id="A0A9P7Z987"/>
<reference evidence="2" key="1">
    <citation type="journal article" date="2021" name="IMA Fungus">
        <title>Genomic characterization of three marine fungi, including Emericellopsis atlantica sp. nov. with signatures of a generalist lifestyle and marine biomass degradation.</title>
        <authorList>
            <person name="Hagestad O.C."/>
            <person name="Hou L."/>
            <person name="Andersen J.H."/>
            <person name="Hansen E.H."/>
            <person name="Altermark B."/>
            <person name="Li C."/>
            <person name="Kuhnert E."/>
            <person name="Cox R.J."/>
            <person name="Crous P.W."/>
            <person name="Spatafora J.W."/>
            <person name="Lail K."/>
            <person name="Amirebrahimi M."/>
            <person name="Lipzen A."/>
            <person name="Pangilinan J."/>
            <person name="Andreopoulos W."/>
            <person name="Hayes R.D."/>
            <person name="Ng V."/>
            <person name="Grigoriev I.V."/>
            <person name="Jackson S.A."/>
            <person name="Sutton T.D.S."/>
            <person name="Dobson A.D.W."/>
            <person name="Rama T."/>
        </authorList>
    </citation>
    <scope>NUCLEOTIDE SEQUENCE</scope>
    <source>
        <strain evidence="2">TRa3180A</strain>
    </source>
</reference>
<evidence type="ECO:0000313" key="2">
    <source>
        <dbReference type="EMBL" id="KAG9247596.1"/>
    </source>
</evidence>
<dbReference type="Proteomes" id="UP000887226">
    <property type="component" value="Unassembled WGS sequence"/>
</dbReference>
<gene>
    <name evidence="2" type="ORF">BJ878DRAFT_573068</name>
</gene>
<sequence>MSNLDSSPPSRPRSLKCPGAIKSSNKIVGSEHPIAIEIFQLGIMVFAEVVILRLELARESETIGHQTRFYGTIGKGYNDPFYRRILEPLTKLTPNDFYPIVISERRRNNKLEEELMRLKTRIKTLSPKQEARHVDSSVEVGFVHARSDEHITGTMESAAIQAGNLDSPLDVSRSPTLMTDQSKRVPDMPPDPALARNDRPGDNPPT</sequence>
<protein>
    <submittedName>
        <fullName evidence="2">Uncharacterized protein</fullName>
    </submittedName>
</protein>
<evidence type="ECO:0000313" key="3">
    <source>
        <dbReference type="Proteomes" id="UP000887226"/>
    </source>
</evidence>
<proteinExistence type="predicted"/>
<keyword evidence="3" id="KW-1185">Reference proteome</keyword>
<name>A0A9P7Z987_9HELO</name>
<organism evidence="2 3">
    <name type="scientific">Calycina marina</name>
    <dbReference type="NCBI Taxonomy" id="1763456"/>
    <lineage>
        <taxon>Eukaryota</taxon>
        <taxon>Fungi</taxon>
        <taxon>Dikarya</taxon>
        <taxon>Ascomycota</taxon>
        <taxon>Pezizomycotina</taxon>
        <taxon>Leotiomycetes</taxon>
        <taxon>Helotiales</taxon>
        <taxon>Pezizellaceae</taxon>
        <taxon>Calycina</taxon>
    </lineage>
</organism>
<feature type="region of interest" description="Disordered" evidence="1">
    <location>
        <begin position="162"/>
        <end position="206"/>
    </location>
</feature>
<accession>A0A9P7Z987</accession>